<keyword evidence="1" id="KW-0863">Zinc-finger</keyword>
<name>A0AAV5VFH1_9BILA</name>
<proteinExistence type="predicted"/>
<keyword evidence="1" id="KW-0479">Metal-binding</keyword>
<dbReference type="GO" id="GO:0008270">
    <property type="term" value="F:zinc ion binding"/>
    <property type="evidence" value="ECO:0007669"/>
    <property type="project" value="UniProtKB-KW"/>
</dbReference>
<feature type="non-terminal residue" evidence="4">
    <location>
        <position position="1"/>
    </location>
</feature>
<feature type="compositionally biased region" description="Polar residues" evidence="2">
    <location>
        <begin position="383"/>
        <end position="395"/>
    </location>
</feature>
<sequence length="424" mass="48953">AYRSVELLGQSMEAQRAVYHKRTPYSPYQNQNPASTFGRKKYTIGAPRPGQKPDEFRGIDTLSELKRTTVNPKRSMLEDVPILLQSRNRRVLKFTPRIVSDSTSATVSVQDNIGAVQEVRTEEEDIVSHLERRKMSFGVSCSECSDCFYSRVQLCQHVASAHGIPAPIIQKEFDTEEMFKAWTNVLKRTHAVDFVYTSGSRNYVGREQKIRYLQCSRSGDQKIIPKRNVKRPRGSSKCGKMCLAYLKVSQTLRHNRPWGPIKVEGCLHHSGHYIDPEKIVLTYEEEQAVRQLIESNNRIGPVDLSRARAILYPCARFRLITDELLLQVLPRWMWHIRSLPDGAVRQEDVEWDERDLVGERRMEEEEEEEDEVDEDEEERRQHTQNNMLTMPQSSGMEEPYGGLDDEILEFDEGVDDDFIVSVDS</sequence>
<dbReference type="PANTHER" id="PTHR33936:SF1">
    <property type="entry name" value="PROTEIN CBG06911"/>
    <property type="match status" value="1"/>
</dbReference>
<reference evidence="4" key="1">
    <citation type="submission" date="2023-10" db="EMBL/GenBank/DDBJ databases">
        <title>Genome assembly of Pristionchus species.</title>
        <authorList>
            <person name="Yoshida K."/>
            <person name="Sommer R.J."/>
        </authorList>
    </citation>
    <scope>NUCLEOTIDE SEQUENCE</scope>
    <source>
        <strain evidence="4">RS5133</strain>
    </source>
</reference>
<protein>
    <recommendedName>
        <fullName evidence="3">C2H2-type domain-containing protein</fullName>
    </recommendedName>
</protein>
<keyword evidence="1" id="KW-0862">Zinc</keyword>
<evidence type="ECO:0000313" key="5">
    <source>
        <dbReference type="Proteomes" id="UP001432322"/>
    </source>
</evidence>
<dbReference type="EMBL" id="BTSY01000002">
    <property type="protein sequence ID" value="GMT16902.1"/>
    <property type="molecule type" value="Genomic_DNA"/>
</dbReference>
<organism evidence="4 5">
    <name type="scientific">Pristionchus fissidentatus</name>
    <dbReference type="NCBI Taxonomy" id="1538716"/>
    <lineage>
        <taxon>Eukaryota</taxon>
        <taxon>Metazoa</taxon>
        <taxon>Ecdysozoa</taxon>
        <taxon>Nematoda</taxon>
        <taxon>Chromadorea</taxon>
        <taxon>Rhabditida</taxon>
        <taxon>Rhabditina</taxon>
        <taxon>Diplogasteromorpha</taxon>
        <taxon>Diplogasteroidea</taxon>
        <taxon>Neodiplogasteridae</taxon>
        <taxon>Pristionchus</taxon>
    </lineage>
</organism>
<comment type="caution">
    <text evidence="4">The sequence shown here is derived from an EMBL/GenBank/DDBJ whole genome shotgun (WGS) entry which is preliminary data.</text>
</comment>
<keyword evidence="5" id="KW-1185">Reference proteome</keyword>
<dbReference type="PANTHER" id="PTHR33936">
    <property type="entry name" value="PROTEIN CBG17840"/>
    <property type="match status" value="1"/>
</dbReference>
<evidence type="ECO:0000313" key="4">
    <source>
        <dbReference type="EMBL" id="GMT16902.1"/>
    </source>
</evidence>
<dbReference type="PROSITE" id="PS00028">
    <property type="entry name" value="ZINC_FINGER_C2H2_1"/>
    <property type="match status" value="1"/>
</dbReference>
<evidence type="ECO:0000256" key="2">
    <source>
        <dbReference type="SAM" id="MobiDB-lite"/>
    </source>
</evidence>
<dbReference type="AlphaFoldDB" id="A0AAV5VFH1"/>
<dbReference type="PROSITE" id="PS50157">
    <property type="entry name" value="ZINC_FINGER_C2H2_2"/>
    <property type="match status" value="1"/>
</dbReference>
<dbReference type="InterPro" id="IPR013087">
    <property type="entry name" value="Znf_C2H2_type"/>
</dbReference>
<dbReference type="InterPro" id="IPR052797">
    <property type="entry name" value="RegFact_GeneExpr_CellDeath"/>
</dbReference>
<feature type="compositionally biased region" description="Acidic residues" evidence="2">
    <location>
        <begin position="364"/>
        <end position="377"/>
    </location>
</feature>
<evidence type="ECO:0000256" key="1">
    <source>
        <dbReference type="PROSITE-ProRule" id="PRU00042"/>
    </source>
</evidence>
<evidence type="ECO:0000259" key="3">
    <source>
        <dbReference type="PROSITE" id="PS50157"/>
    </source>
</evidence>
<feature type="region of interest" description="Disordered" evidence="2">
    <location>
        <begin position="356"/>
        <end position="402"/>
    </location>
</feature>
<dbReference type="Proteomes" id="UP001432322">
    <property type="component" value="Unassembled WGS sequence"/>
</dbReference>
<accession>A0AAV5VFH1</accession>
<gene>
    <name evidence="4" type="ORF">PFISCL1PPCAC_8199</name>
</gene>
<feature type="region of interest" description="Disordered" evidence="2">
    <location>
        <begin position="24"/>
        <end position="53"/>
    </location>
</feature>
<feature type="compositionally biased region" description="Polar residues" evidence="2">
    <location>
        <begin position="26"/>
        <end position="35"/>
    </location>
</feature>
<feature type="domain" description="C2H2-type" evidence="3">
    <location>
        <begin position="139"/>
        <end position="167"/>
    </location>
</feature>